<organism evidence="1 2">
    <name type="scientific">Tsukamurella spumae</name>
    <dbReference type="NCBI Taxonomy" id="44753"/>
    <lineage>
        <taxon>Bacteria</taxon>
        <taxon>Bacillati</taxon>
        <taxon>Actinomycetota</taxon>
        <taxon>Actinomycetes</taxon>
        <taxon>Mycobacteriales</taxon>
        <taxon>Tsukamurellaceae</taxon>
        <taxon>Tsukamurella</taxon>
    </lineage>
</organism>
<proteinExistence type="predicted"/>
<protein>
    <submittedName>
        <fullName evidence="1">Uncharacterized protein</fullName>
    </submittedName>
</protein>
<evidence type="ECO:0000313" key="1">
    <source>
        <dbReference type="EMBL" id="NKY20923.1"/>
    </source>
</evidence>
<evidence type="ECO:0000313" key="2">
    <source>
        <dbReference type="Proteomes" id="UP000582646"/>
    </source>
</evidence>
<reference evidence="1 2" key="1">
    <citation type="submission" date="2020-04" db="EMBL/GenBank/DDBJ databases">
        <title>MicrobeNet Type strains.</title>
        <authorList>
            <person name="Nicholson A.C."/>
        </authorList>
    </citation>
    <scope>NUCLEOTIDE SEQUENCE [LARGE SCALE GENOMIC DNA]</scope>
    <source>
        <strain evidence="1 2">DSM 44113</strain>
    </source>
</reference>
<name>A0A846X761_9ACTN</name>
<gene>
    <name evidence="1" type="ORF">HF999_21455</name>
</gene>
<dbReference type="Proteomes" id="UP000582646">
    <property type="component" value="Unassembled WGS sequence"/>
</dbReference>
<dbReference type="RefSeq" id="WP_168547816.1">
    <property type="nucleotide sequence ID" value="NZ_BAAAKS010000010.1"/>
</dbReference>
<accession>A0A846X761</accession>
<comment type="caution">
    <text evidence="1">The sequence shown here is derived from an EMBL/GenBank/DDBJ whole genome shotgun (WGS) entry which is preliminary data.</text>
</comment>
<dbReference type="AlphaFoldDB" id="A0A846X761"/>
<dbReference type="EMBL" id="JAAXOQ010000050">
    <property type="protein sequence ID" value="NKY20923.1"/>
    <property type="molecule type" value="Genomic_DNA"/>
</dbReference>
<keyword evidence="2" id="KW-1185">Reference proteome</keyword>
<sequence>MSIIKCSRCRRRYRGHGDWNITVKASVIVGHLCPDCQTPEENAEAEIHDATLDYGFDDAGRLVGRPKVGGVQ</sequence>